<dbReference type="InterPro" id="IPR035901">
    <property type="entry name" value="GIY-YIG_endonuc_sf"/>
</dbReference>
<dbReference type="Proteomes" id="UP001210339">
    <property type="component" value="Chromosome"/>
</dbReference>
<evidence type="ECO:0000313" key="3">
    <source>
        <dbReference type="EMBL" id="WBW49239.1"/>
    </source>
</evidence>
<dbReference type="SUPFAM" id="SSF82771">
    <property type="entry name" value="GIY-YIG endonuclease"/>
    <property type="match status" value="1"/>
</dbReference>
<proteinExistence type="inferred from homology"/>
<dbReference type="PROSITE" id="PS50164">
    <property type="entry name" value="GIY_YIG"/>
    <property type="match status" value="1"/>
</dbReference>
<reference evidence="3 4" key="1">
    <citation type="submission" date="2023-01" db="EMBL/GenBank/DDBJ databases">
        <authorList>
            <person name="Lee S.H."/>
            <person name="Jung H.S."/>
            <person name="Yun J.U."/>
        </authorList>
    </citation>
    <scope>NUCLEOTIDE SEQUENCE [LARGE SCALE GENOMIC DNA]</scope>
    <source>
        <strain evidence="3 4">CBA3646</strain>
    </source>
</reference>
<keyword evidence="4" id="KW-1185">Reference proteome</keyword>
<dbReference type="InterPro" id="IPR000305">
    <property type="entry name" value="GIY-YIG_endonuc"/>
</dbReference>
<dbReference type="Gene3D" id="3.40.1440.10">
    <property type="entry name" value="GIY-YIG endonuclease"/>
    <property type="match status" value="1"/>
</dbReference>
<dbReference type="InterPro" id="IPR050190">
    <property type="entry name" value="UPF0213_domain"/>
</dbReference>
<accession>A0ABY7QR43</accession>
<dbReference type="CDD" id="cd10456">
    <property type="entry name" value="GIY-YIG_UPF0213"/>
    <property type="match status" value="1"/>
</dbReference>
<sequence length="96" mass="11024">MNEFYVYLLQCRDGSLYCGYTVDLEARVKKHNSGLGAKYTRCRTPVQLVYYEKLSSKSEALQREAAIKKLTRAQKLQLVASYSLLLNNTDDKGHEK</sequence>
<dbReference type="RefSeq" id="WP_271190771.1">
    <property type="nucleotide sequence ID" value="NZ_CP115667.1"/>
</dbReference>
<gene>
    <name evidence="3" type="ORF">O6R05_04310</name>
</gene>
<feature type="domain" description="GIY-YIG" evidence="2">
    <location>
        <begin position="2"/>
        <end position="77"/>
    </location>
</feature>
<evidence type="ECO:0000313" key="4">
    <source>
        <dbReference type="Proteomes" id="UP001210339"/>
    </source>
</evidence>
<dbReference type="PANTHER" id="PTHR34477">
    <property type="entry name" value="UPF0213 PROTEIN YHBQ"/>
    <property type="match status" value="1"/>
</dbReference>
<dbReference type="SMART" id="SM00465">
    <property type="entry name" value="GIYc"/>
    <property type="match status" value="1"/>
</dbReference>
<dbReference type="Pfam" id="PF01541">
    <property type="entry name" value="GIY-YIG"/>
    <property type="match status" value="1"/>
</dbReference>
<evidence type="ECO:0000256" key="1">
    <source>
        <dbReference type="ARBA" id="ARBA00007435"/>
    </source>
</evidence>
<protein>
    <submittedName>
        <fullName evidence="3">GIY-YIG nuclease family protein</fullName>
    </submittedName>
</protein>
<dbReference type="EMBL" id="CP115667">
    <property type="protein sequence ID" value="WBW49239.1"/>
    <property type="molecule type" value="Genomic_DNA"/>
</dbReference>
<dbReference type="PANTHER" id="PTHR34477:SF1">
    <property type="entry name" value="UPF0213 PROTEIN YHBQ"/>
    <property type="match status" value="1"/>
</dbReference>
<comment type="similarity">
    <text evidence="1">Belongs to the UPF0213 family.</text>
</comment>
<evidence type="ECO:0000259" key="2">
    <source>
        <dbReference type="PROSITE" id="PS50164"/>
    </source>
</evidence>
<organism evidence="3 4">
    <name type="scientific">Peptoniphilus equinus</name>
    <dbReference type="NCBI Taxonomy" id="3016343"/>
    <lineage>
        <taxon>Bacteria</taxon>
        <taxon>Bacillati</taxon>
        <taxon>Bacillota</taxon>
        <taxon>Tissierellia</taxon>
        <taxon>Tissierellales</taxon>
        <taxon>Peptoniphilaceae</taxon>
        <taxon>Peptoniphilus</taxon>
    </lineage>
</organism>
<name>A0ABY7QR43_9FIRM</name>